<reference evidence="4 5" key="1">
    <citation type="submission" date="2016-04" db="EMBL/GenBank/DDBJ databases">
        <title>Complete Genome Sequence of Halotalea alkalilenta IHB B 13600.</title>
        <authorList>
            <person name="Swarnkar M.K."/>
            <person name="Sharma A."/>
            <person name="Kaushal K."/>
            <person name="Soni R."/>
            <person name="Rana S."/>
            <person name="Singh A.K."/>
            <person name="Gulati A."/>
        </authorList>
    </citation>
    <scope>NUCLEOTIDE SEQUENCE [LARGE SCALE GENOMIC DNA]</scope>
    <source>
        <strain evidence="4 5">IHB B 13600</strain>
    </source>
</reference>
<feature type="signal peptide" evidence="2">
    <location>
        <begin position="1"/>
        <end position="29"/>
    </location>
</feature>
<dbReference type="Gene3D" id="3.40.190.10">
    <property type="entry name" value="Periplasmic binding protein-like II"/>
    <property type="match status" value="2"/>
</dbReference>
<dbReference type="Proteomes" id="UP000077875">
    <property type="component" value="Chromosome"/>
</dbReference>
<keyword evidence="5" id="KW-1185">Reference proteome</keyword>
<dbReference type="STRING" id="376489.A5892_12000"/>
<dbReference type="InterPro" id="IPR001638">
    <property type="entry name" value="Solute-binding_3/MltF_N"/>
</dbReference>
<dbReference type="SMART" id="SM00062">
    <property type="entry name" value="PBPb"/>
    <property type="match status" value="1"/>
</dbReference>
<dbReference type="PANTHER" id="PTHR30024">
    <property type="entry name" value="ALIPHATIC SULFONATES-BINDING PROTEIN-RELATED"/>
    <property type="match status" value="1"/>
</dbReference>
<comment type="similarity">
    <text evidence="1">Belongs to the bacterial solute-binding protein SsuA/TauA family.</text>
</comment>
<feature type="domain" description="Solute-binding protein family 3/N-terminal" evidence="3">
    <location>
        <begin position="37"/>
        <end position="258"/>
    </location>
</feature>
<dbReference type="RefSeq" id="WP_064123005.1">
    <property type="nucleotide sequence ID" value="NZ_CP015243.1"/>
</dbReference>
<dbReference type="Pfam" id="PF09084">
    <property type="entry name" value="NMT1"/>
    <property type="match status" value="1"/>
</dbReference>
<feature type="chain" id="PRO_5008004667" evidence="2">
    <location>
        <begin position="30"/>
        <end position="327"/>
    </location>
</feature>
<dbReference type="PANTHER" id="PTHR30024:SF42">
    <property type="entry name" value="ALIPHATIC SULFONATES-BINDING PROTEIN-RELATED"/>
    <property type="match status" value="1"/>
</dbReference>
<evidence type="ECO:0000256" key="1">
    <source>
        <dbReference type="ARBA" id="ARBA00010742"/>
    </source>
</evidence>
<dbReference type="InterPro" id="IPR006311">
    <property type="entry name" value="TAT_signal"/>
</dbReference>
<protein>
    <submittedName>
        <fullName evidence="4">Sulfonate ABC transporter substrate-binding protein</fullName>
    </submittedName>
</protein>
<dbReference type="PROSITE" id="PS51318">
    <property type="entry name" value="TAT"/>
    <property type="match status" value="1"/>
</dbReference>
<proteinExistence type="inferred from homology"/>
<organism evidence="4 5">
    <name type="scientific">Halotalea alkalilenta</name>
    <dbReference type="NCBI Taxonomy" id="376489"/>
    <lineage>
        <taxon>Bacteria</taxon>
        <taxon>Pseudomonadati</taxon>
        <taxon>Pseudomonadota</taxon>
        <taxon>Gammaproteobacteria</taxon>
        <taxon>Oceanospirillales</taxon>
        <taxon>Halomonadaceae</taxon>
        <taxon>Halotalea</taxon>
    </lineage>
</organism>
<name>A0A172YFQ3_9GAMM</name>
<evidence type="ECO:0000259" key="3">
    <source>
        <dbReference type="SMART" id="SM00062"/>
    </source>
</evidence>
<sequence length="327" mass="36329">MSRITRRGFLHLSLASTALLASHRGVALADDTRTTDLVRLGFGRGGLPLIAKQRGDFERRLAENGIRTEWVGPFPNHAPSMQAVIADAADLSFGGSTTPALAAVLTGAPLVFTQFMVSHPRTTAIIVKRDSGIDSVRDLVGKTVAVNRAGLGEFLLVAALEKYGVDRSEVNAIYINPPEAGPAFAQGKIDAWSMWSPQVDIARNDYDGKNVFFEEDDLDFQIDFTSWLARDEWAKANPGLVRAVNQAFAEEAHWVSEHPEEAELIAQRAAGYDDRTRDTLTKFKRRYTLHDVHDTAFLDEFQQAADWLSEREILRSKVNVRDYLNES</sequence>
<dbReference type="CDD" id="cd01008">
    <property type="entry name" value="PBP2_NrtA_SsuA_CpmA_like"/>
    <property type="match status" value="1"/>
</dbReference>
<accession>A0A172YFQ3</accession>
<keyword evidence="2" id="KW-0732">Signal</keyword>
<evidence type="ECO:0000256" key="2">
    <source>
        <dbReference type="SAM" id="SignalP"/>
    </source>
</evidence>
<dbReference type="KEGG" id="haa:A5892_12000"/>
<dbReference type="InterPro" id="IPR015168">
    <property type="entry name" value="SsuA/THI5"/>
</dbReference>
<gene>
    <name evidence="4" type="ORF">A5892_12000</name>
</gene>
<dbReference type="EMBL" id="CP015243">
    <property type="protein sequence ID" value="ANF58099.1"/>
    <property type="molecule type" value="Genomic_DNA"/>
</dbReference>
<evidence type="ECO:0000313" key="5">
    <source>
        <dbReference type="Proteomes" id="UP000077875"/>
    </source>
</evidence>
<evidence type="ECO:0000313" key="4">
    <source>
        <dbReference type="EMBL" id="ANF58099.1"/>
    </source>
</evidence>
<dbReference type="AlphaFoldDB" id="A0A172YFQ3"/>
<dbReference type="SUPFAM" id="SSF53850">
    <property type="entry name" value="Periplasmic binding protein-like II"/>
    <property type="match status" value="1"/>
</dbReference>